<evidence type="ECO:0000256" key="2">
    <source>
        <dbReference type="ARBA" id="ARBA00006175"/>
    </source>
</evidence>
<evidence type="ECO:0000256" key="3">
    <source>
        <dbReference type="ARBA" id="ARBA00022448"/>
    </source>
</evidence>
<proteinExistence type="inferred from homology"/>
<dbReference type="GO" id="GO:0015254">
    <property type="term" value="F:glycerol channel activity"/>
    <property type="evidence" value="ECO:0007669"/>
    <property type="project" value="TreeGrafter"/>
</dbReference>
<gene>
    <name evidence="9" type="ORF">C683_1113</name>
</gene>
<sequence length="245" mass="26189">MEADFSLSVRVISEIIATALMVLIGNGSVANAELTGTKGHKTGWLLIAIGYGCAVMLPAMIFGGISGNHINPAFTIGLAVSGLFPWNEVLPYVCAQFLGAFIGQFLVYVGFKPFFDKTENSELVFAPFATTPAANSTWNGVFSEFVGSFILFFAALGITKAAFFQDNQGTAHFALGFLVLALVLSLGGLTGPALNPARDLAPRILHQVLPLKHKGSSHWDYAWVPVVMPILASIVAVALFKMLYM</sequence>
<feature type="transmembrane region" description="Helical" evidence="8">
    <location>
        <begin position="44"/>
        <end position="63"/>
    </location>
</feature>
<dbReference type="PANTHER" id="PTHR43829:SF9">
    <property type="entry name" value="AQUAPORIN-9"/>
    <property type="match status" value="1"/>
</dbReference>
<dbReference type="GO" id="GO:0005886">
    <property type="term" value="C:plasma membrane"/>
    <property type="evidence" value="ECO:0007669"/>
    <property type="project" value="TreeGrafter"/>
</dbReference>
<feature type="transmembrane region" description="Helical" evidence="8">
    <location>
        <begin position="12"/>
        <end position="32"/>
    </location>
</feature>
<dbReference type="PATRIC" id="fig|1234409.3.peg.1065"/>
<dbReference type="Gene3D" id="1.20.1080.10">
    <property type="entry name" value="Glycerol uptake facilitator protein"/>
    <property type="match status" value="1"/>
</dbReference>
<reference evidence="9 10" key="1">
    <citation type="journal article" date="2013" name="Genome Announc.">
        <title>Draft Genome Sequence of Catellicoccus marimammalium, a Novel Species Commonly Found in Gull Feces.</title>
        <authorList>
            <person name="Weigand M.R."/>
            <person name="Ryu H."/>
            <person name="Bozcek L."/>
            <person name="Konstantinidis K.T."/>
            <person name="Santo Domingo J.W."/>
        </authorList>
    </citation>
    <scope>NUCLEOTIDE SEQUENCE [LARGE SCALE GENOMIC DNA]</scope>
    <source>
        <strain evidence="9 10">M35/04/3</strain>
    </source>
</reference>
<dbReference type="PROSITE" id="PS00221">
    <property type="entry name" value="MIP"/>
    <property type="match status" value="1"/>
</dbReference>
<feature type="transmembrane region" description="Helical" evidence="8">
    <location>
        <begin position="93"/>
        <end position="111"/>
    </location>
</feature>
<feature type="transmembrane region" description="Helical" evidence="8">
    <location>
        <begin position="145"/>
        <end position="163"/>
    </location>
</feature>
<evidence type="ECO:0000256" key="1">
    <source>
        <dbReference type="ARBA" id="ARBA00004141"/>
    </source>
</evidence>
<evidence type="ECO:0000256" key="5">
    <source>
        <dbReference type="ARBA" id="ARBA00022989"/>
    </source>
</evidence>
<protein>
    <submittedName>
        <fullName evidence="9">Glycerol uptake facilitator protein</fullName>
    </submittedName>
</protein>
<evidence type="ECO:0000313" key="10">
    <source>
        <dbReference type="Proteomes" id="UP000016057"/>
    </source>
</evidence>
<dbReference type="InterPro" id="IPR023271">
    <property type="entry name" value="Aquaporin-like"/>
</dbReference>
<keyword evidence="3 7" id="KW-0813">Transport</keyword>
<evidence type="ECO:0000256" key="7">
    <source>
        <dbReference type="RuleBase" id="RU000477"/>
    </source>
</evidence>
<evidence type="ECO:0000256" key="6">
    <source>
        <dbReference type="ARBA" id="ARBA00023136"/>
    </source>
</evidence>
<dbReference type="AlphaFoldDB" id="K8ZJR6"/>
<dbReference type="EMBL" id="AMYT01000022">
    <property type="protein sequence ID" value="EKU26838.1"/>
    <property type="molecule type" value="Genomic_DNA"/>
</dbReference>
<dbReference type="SUPFAM" id="SSF81338">
    <property type="entry name" value="Aquaporin-like"/>
    <property type="match status" value="1"/>
</dbReference>
<dbReference type="CDD" id="cd00333">
    <property type="entry name" value="MIP"/>
    <property type="match status" value="1"/>
</dbReference>
<keyword evidence="4 7" id="KW-0812">Transmembrane</keyword>
<dbReference type="InterPro" id="IPR000425">
    <property type="entry name" value="MIP"/>
</dbReference>
<accession>K8ZJR6</accession>
<evidence type="ECO:0000256" key="4">
    <source>
        <dbReference type="ARBA" id="ARBA00022692"/>
    </source>
</evidence>
<name>K8ZJR6_9ENTE</name>
<dbReference type="OrthoDB" id="9807293at2"/>
<dbReference type="Pfam" id="PF00230">
    <property type="entry name" value="MIP"/>
    <property type="match status" value="1"/>
</dbReference>
<comment type="subcellular location">
    <subcellularLocation>
        <location evidence="1">Membrane</location>
        <topology evidence="1">Multi-pass membrane protein</topology>
    </subcellularLocation>
</comment>
<dbReference type="PANTHER" id="PTHR43829">
    <property type="entry name" value="AQUAPORIN OR AQUAGLYCEROPORIN RELATED"/>
    <property type="match status" value="1"/>
</dbReference>
<comment type="caution">
    <text evidence="9">The sequence shown here is derived from an EMBL/GenBank/DDBJ whole genome shotgun (WGS) entry which is preliminary data.</text>
</comment>
<dbReference type="RefSeq" id="WP_009491900.1">
    <property type="nucleotide sequence ID" value="NZ_AMYT01000022.1"/>
</dbReference>
<dbReference type="STRING" id="1234409.C683_1113"/>
<feature type="transmembrane region" description="Helical" evidence="8">
    <location>
        <begin position="175"/>
        <end position="194"/>
    </location>
</feature>
<dbReference type="InterPro" id="IPR050363">
    <property type="entry name" value="MIP/Aquaporin"/>
</dbReference>
<comment type="similarity">
    <text evidence="2 7">Belongs to the MIP/aquaporin (TC 1.A.8) family.</text>
</comment>
<dbReference type="eggNOG" id="COG0580">
    <property type="taxonomic scope" value="Bacteria"/>
</dbReference>
<dbReference type="InterPro" id="IPR022357">
    <property type="entry name" value="MIP_CS"/>
</dbReference>
<dbReference type="PRINTS" id="PR00783">
    <property type="entry name" value="MINTRINSICP"/>
</dbReference>
<organism evidence="9 10">
    <name type="scientific">Catellicoccus marimammalium M35/04/3</name>
    <dbReference type="NCBI Taxonomy" id="1234409"/>
    <lineage>
        <taxon>Bacteria</taxon>
        <taxon>Bacillati</taxon>
        <taxon>Bacillota</taxon>
        <taxon>Bacilli</taxon>
        <taxon>Lactobacillales</taxon>
        <taxon>Enterococcaceae</taxon>
        <taxon>Catellicoccus</taxon>
    </lineage>
</organism>
<keyword evidence="10" id="KW-1185">Reference proteome</keyword>
<keyword evidence="5 8" id="KW-1133">Transmembrane helix</keyword>
<dbReference type="Proteomes" id="UP000016057">
    <property type="component" value="Unassembled WGS sequence"/>
</dbReference>
<keyword evidence="6 8" id="KW-0472">Membrane</keyword>
<feature type="transmembrane region" description="Helical" evidence="8">
    <location>
        <begin position="221"/>
        <end position="244"/>
    </location>
</feature>
<evidence type="ECO:0000256" key="8">
    <source>
        <dbReference type="SAM" id="Phobius"/>
    </source>
</evidence>
<evidence type="ECO:0000313" key="9">
    <source>
        <dbReference type="EMBL" id="EKU26838.1"/>
    </source>
</evidence>